<reference evidence="7 8" key="2">
    <citation type="submission" date="2018-10" db="EMBL/GenBank/DDBJ databases">
        <authorList>
            <consortium name="Pathogen Informatics"/>
        </authorList>
    </citation>
    <scope>NUCLEOTIDE SEQUENCE [LARGE SCALE GENOMIC DNA]</scope>
</reference>
<reference evidence="9" key="1">
    <citation type="submission" date="2017-02" db="UniProtKB">
        <authorList>
            <consortium name="WormBaseParasite"/>
        </authorList>
    </citation>
    <scope>IDENTIFICATION</scope>
</reference>
<evidence type="ECO:0000313" key="9">
    <source>
        <dbReference type="WBParaSite" id="EVEC_0001131801-mRNA-1"/>
    </source>
</evidence>
<dbReference type="AlphaFoldDB" id="A0A0N4VKD0"/>
<evidence type="ECO:0000256" key="4">
    <source>
        <dbReference type="ARBA" id="ARBA00023211"/>
    </source>
</evidence>
<dbReference type="PROSITE" id="PS00125">
    <property type="entry name" value="SER_THR_PHOSPHATASE"/>
    <property type="match status" value="1"/>
</dbReference>
<dbReference type="OrthoDB" id="1930084at2759"/>
<dbReference type="EC" id="3.1.3.16" evidence="5"/>
<feature type="domain" description="Serine/threonine specific protein phosphatases" evidence="6">
    <location>
        <begin position="136"/>
        <end position="141"/>
    </location>
</feature>
<sequence>MVRAQDEQVCGSSGDTLEEDTRKTYRGHVYNPDFWVDESSRCNYLPEDEMLVLCDILIGRLSCQPNIISLSTPVTVCGDIHGQYYDLLKLFGTGGKVPENKYVFMGDYVDRGYYSLETLTYLFCLLLRYPYQVTLLRGNHESRRISSVYGFYDECLQKYGNSIVWRACCKVFDVLPISALIDGRIFCVHGGLSPEVNTLERILTIERALEIPNKGALCDIMWSDPDSSATEGWELNRRGAGWMFGREVTKRFLDTNDLELICRSHQLVSEGFKYAFDDFLCTVWSAPNYCYRCGNEAAILKLGPNGEREVVKFDAAAENEREKPDRVVAPYFL</sequence>
<dbReference type="GO" id="GO:0004722">
    <property type="term" value="F:protein serine/threonine phosphatase activity"/>
    <property type="evidence" value="ECO:0007669"/>
    <property type="project" value="UniProtKB-EC"/>
</dbReference>
<dbReference type="Proteomes" id="UP000274131">
    <property type="component" value="Unassembled WGS sequence"/>
</dbReference>
<evidence type="ECO:0000256" key="1">
    <source>
        <dbReference type="ARBA" id="ARBA00001936"/>
    </source>
</evidence>
<name>A0A0N4VKD0_ENTVE</name>
<dbReference type="PRINTS" id="PR00114">
    <property type="entry name" value="STPHPHTASE"/>
</dbReference>
<dbReference type="Gene3D" id="3.60.21.10">
    <property type="match status" value="1"/>
</dbReference>
<dbReference type="SUPFAM" id="SSF56300">
    <property type="entry name" value="Metallo-dependent phosphatases"/>
    <property type="match status" value="1"/>
</dbReference>
<evidence type="ECO:0000313" key="7">
    <source>
        <dbReference type="EMBL" id="VDD95875.1"/>
    </source>
</evidence>
<evidence type="ECO:0000256" key="2">
    <source>
        <dbReference type="ARBA" id="ARBA00022723"/>
    </source>
</evidence>
<evidence type="ECO:0000313" key="8">
    <source>
        <dbReference type="Proteomes" id="UP000274131"/>
    </source>
</evidence>
<evidence type="ECO:0000256" key="3">
    <source>
        <dbReference type="ARBA" id="ARBA00022801"/>
    </source>
</evidence>
<keyword evidence="8" id="KW-1185">Reference proteome</keyword>
<accession>A0A0N4VKD0</accession>
<dbReference type="SMART" id="SM00156">
    <property type="entry name" value="PP2Ac"/>
    <property type="match status" value="1"/>
</dbReference>
<dbReference type="InterPro" id="IPR047129">
    <property type="entry name" value="PPA2-like"/>
</dbReference>
<organism evidence="9">
    <name type="scientific">Enterobius vermicularis</name>
    <name type="common">Human pinworm</name>
    <dbReference type="NCBI Taxonomy" id="51028"/>
    <lineage>
        <taxon>Eukaryota</taxon>
        <taxon>Metazoa</taxon>
        <taxon>Ecdysozoa</taxon>
        <taxon>Nematoda</taxon>
        <taxon>Chromadorea</taxon>
        <taxon>Rhabditida</taxon>
        <taxon>Spirurina</taxon>
        <taxon>Oxyuridomorpha</taxon>
        <taxon>Oxyuroidea</taxon>
        <taxon>Oxyuridae</taxon>
        <taxon>Enterobius</taxon>
    </lineage>
</organism>
<comment type="cofactor">
    <cofactor evidence="1">
        <name>Mn(2+)</name>
        <dbReference type="ChEBI" id="CHEBI:29035"/>
    </cofactor>
</comment>
<gene>
    <name evidence="7" type="ORF">EVEC_LOCUS10626</name>
</gene>
<comment type="similarity">
    <text evidence="5">Belongs to the PPP phosphatase family.</text>
</comment>
<keyword evidence="4" id="KW-0464">Manganese</keyword>
<proteinExistence type="inferred from homology"/>
<dbReference type="InterPro" id="IPR004843">
    <property type="entry name" value="Calcineurin-like_PHP"/>
</dbReference>
<dbReference type="PANTHER" id="PTHR45619">
    <property type="entry name" value="SERINE/THREONINE-PROTEIN PHOSPHATASE PP2A-RELATED"/>
    <property type="match status" value="1"/>
</dbReference>
<evidence type="ECO:0000259" key="6">
    <source>
        <dbReference type="PROSITE" id="PS00125"/>
    </source>
</evidence>
<dbReference type="Pfam" id="PF00149">
    <property type="entry name" value="Metallophos"/>
    <property type="match status" value="1"/>
</dbReference>
<dbReference type="STRING" id="51028.A0A0N4VKD0"/>
<dbReference type="InterPro" id="IPR006186">
    <property type="entry name" value="Ser/Thr-sp_prot-phosphatase"/>
</dbReference>
<dbReference type="GO" id="GO:0046872">
    <property type="term" value="F:metal ion binding"/>
    <property type="evidence" value="ECO:0007669"/>
    <property type="project" value="UniProtKB-KW"/>
</dbReference>
<keyword evidence="2" id="KW-0479">Metal-binding</keyword>
<keyword evidence="3 5" id="KW-0378">Hydrolase</keyword>
<comment type="catalytic activity">
    <reaction evidence="5">
        <text>O-phospho-L-threonyl-[protein] + H2O = L-threonyl-[protein] + phosphate</text>
        <dbReference type="Rhea" id="RHEA:47004"/>
        <dbReference type="Rhea" id="RHEA-COMP:11060"/>
        <dbReference type="Rhea" id="RHEA-COMP:11605"/>
        <dbReference type="ChEBI" id="CHEBI:15377"/>
        <dbReference type="ChEBI" id="CHEBI:30013"/>
        <dbReference type="ChEBI" id="CHEBI:43474"/>
        <dbReference type="ChEBI" id="CHEBI:61977"/>
        <dbReference type="EC" id="3.1.3.16"/>
    </reaction>
</comment>
<dbReference type="InterPro" id="IPR029052">
    <property type="entry name" value="Metallo-depent_PP-like"/>
</dbReference>
<evidence type="ECO:0000256" key="5">
    <source>
        <dbReference type="RuleBase" id="RU004273"/>
    </source>
</evidence>
<dbReference type="EMBL" id="UXUI01011017">
    <property type="protein sequence ID" value="VDD95875.1"/>
    <property type="molecule type" value="Genomic_DNA"/>
</dbReference>
<dbReference type="WBParaSite" id="EVEC_0001131801-mRNA-1">
    <property type="protein sequence ID" value="EVEC_0001131801-mRNA-1"/>
    <property type="gene ID" value="EVEC_0001131801"/>
</dbReference>
<protein>
    <recommendedName>
        <fullName evidence="5">Serine/threonine-protein phosphatase</fullName>
        <ecNumber evidence="5">3.1.3.16</ecNumber>
    </recommendedName>
</protein>